<feature type="signal peptide" evidence="14">
    <location>
        <begin position="1"/>
        <end position="28"/>
    </location>
</feature>
<dbReference type="CDD" id="cd11304">
    <property type="entry name" value="Cadherin_repeat"/>
    <property type="match status" value="4"/>
</dbReference>
<dbReference type="Gene3D" id="2.60.40.60">
    <property type="entry name" value="Cadherins"/>
    <property type="match status" value="5"/>
</dbReference>
<evidence type="ECO:0000256" key="11">
    <source>
        <dbReference type="ARBA" id="ARBA00023180"/>
    </source>
</evidence>
<reference evidence="16" key="1">
    <citation type="journal article" date="2022" name="bioRxiv">
        <title>Sequencing and chromosome-scale assembly of the giantPleurodeles waltlgenome.</title>
        <authorList>
            <person name="Brown T."/>
            <person name="Elewa A."/>
            <person name="Iarovenko S."/>
            <person name="Subramanian E."/>
            <person name="Araus A.J."/>
            <person name="Petzold A."/>
            <person name="Susuki M."/>
            <person name="Suzuki K.-i.T."/>
            <person name="Hayashi T."/>
            <person name="Toyoda A."/>
            <person name="Oliveira C."/>
            <person name="Osipova E."/>
            <person name="Leigh N.D."/>
            <person name="Simon A."/>
            <person name="Yun M.H."/>
        </authorList>
    </citation>
    <scope>NUCLEOTIDE SEQUENCE</scope>
    <source>
        <strain evidence="16">20211129_DDA</strain>
        <tissue evidence="16">Liver</tissue>
    </source>
</reference>
<dbReference type="FunFam" id="2.60.40.60:FF:000007">
    <property type="entry name" value="Protocadherin alpha 2"/>
    <property type="match status" value="1"/>
</dbReference>
<evidence type="ECO:0000256" key="6">
    <source>
        <dbReference type="ARBA" id="ARBA00022737"/>
    </source>
</evidence>
<dbReference type="InterPro" id="IPR002126">
    <property type="entry name" value="Cadherin-like_dom"/>
</dbReference>
<keyword evidence="9 13" id="KW-1133">Transmembrane helix</keyword>
<comment type="caution">
    <text evidence="16">The sequence shown here is derived from an EMBL/GenBank/DDBJ whole genome shotgun (WGS) entry which is preliminary data.</text>
</comment>
<dbReference type="PANTHER" id="PTHR24028:SF236">
    <property type="entry name" value="PROTOCADHERIN GAMMA-C3"/>
    <property type="match status" value="1"/>
</dbReference>
<dbReference type="PROSITE" id="PS50268">
    <property type="entry name" value="CADHERIN_2"/>
    <property type="match status" value="6"/>
</dbReference>
<keyword evidence="8" id="KW-0130">Cell adhesion</keyword>
<dbReference type="Pfam" id="PF08266">
    <property type="entry name" value="Cadherin_2"/>
    <property type="match status" value="1"/>
</dbReference>
<dbReference type="GO" id="GO:0007156">
    <property type="term" value="P:homophilic cell adhesion via plasma membrane adhesion molecules"/>
    <property type="evidence" value="ECO:0007669"/>
    <property type="project" value="InterPro"/>
</dbReference>
<feature type="domain" description="Cadherin" evidence="15">
    <location>
        <begin position="74"/>
        <end position="132"/>
    </location>
</feature>
<feature type="domain" description="Cadherin" evidence="15">
    <location>
        <begin position="583"/>
        <end position="635"/>
    </location>
</feature>
<feature type="chain" id="PRO_5043653148" description="Cadherin domain-containing protein" evidence="14">
    <location>
        <begin position="29"/>
        <end position="823"/>
    </location>
</feature>
<name>A0AAV7PJP9_PLEWA</name>
<proteinExistence type="predicted"/>
<evidence type="ECO:0000256" key="5">
    <source>
        <dbReference type="ARBA" id="ARBA00022729"/>
    </source>
</evidence>
<feature type="domain" description="Cadherin" evidence="15">
    <location>
        <begin position="350"/>
        <end position="454"/>
    </location>
</feature>
<dbReference type="Pfam" id="PF00028">
    <property type="entry name" value="Cadherin"/>
    <property type="match status" value="4"/>
</dbReference>
<evidence type="ECO:0000256" key="14">
    <source>
        <dbReference type="SAM" id="SignalP"/>
    </source>
</evidence>
<evidence type="ECO:0000256" key="1">
    <source>
        <dbReference type="ARBA" id="ARBA00003436"/>
    </source>
</evidence>
<dbReference type="FunFam" id="2.60.40.60:FF:000129">
    <property type="entry name" value="protocadherin alpha-C2 isoform X1"/>
    <property type="match status" value="1"/>
</dbReference>
<dbReference type="PRINTS" id="PR00205">
    <property type="entry name" value="CADHERIN"/>
</dbReference>
<evidence type="ECO:0000256" key="8">
    <source>
        <dbReference type="ARBA" id="ARBA00022889"/>
    </source>
</evidence>
<feature type="domain" description="Cadherin" evidence="15">
    <location>
        <begin position="455"/>
        <end position="560"/>
    </location>
</feature>
<keyword evidence="7 12" id="KW-0106">Calcium</keyword>
<evidence type="ECO:0000259" key="15">
    <source>
        <dbReference type="PROSITE" id="PS50268"/>
    </source>
</evidence>
<evidence type="ECO:0000256" key="12">
    <source>
        <dbReference type="PROSITE-ProRule" id="PRU00043"/>
    </source>
</evidence>
<keyword evidence="10 13" id="KW-0472">Membrane</keyword>
<evidence type="ECO:0000256" key="4">
    <source>
        <dbReference type="ARBA" id="ARBA00022692"/>
    </source>
</evidence>
<dbReference type="InterPro" id="IPR032455">
    <property type="entry name" value="Cadherin_C"/>
</dbReference>
<dbReference type="EMBL" id="JANPWB010000011">
    <property type="protein sequence ID" value="KAJ1128039.1"/>
    <property type="molecule type" value="Genomic_DNA"/>
</dbReference>
<keyword evidence="17" id="KW-1185">Reference proteome</keyword>
<keyword evidence="11" id="KW-0325">Glycoprotein</keyword>
<dbReference type="GO" id="GO:0005886">
    <property type="term" value="C:plasma membrane"/>
    <property type="evidence" value="ECO:0007669"/>
    <property type="project" value="UniProtKB-SubCell"/>
</dbReference>
<organism evidence="16 17">
    <name type="scientific">Pleurodeles waltl</name>
    <name type="common">Iberian ribbed newt</name>
    <dbReference type="NCBI Taxonomy" id="8319"/>
    <lineage>
        <taxon>Eukaryota</taxon>
        <taxon>Metazoa</taxon>
        <taxon>Chordata</taxon>
        <taxon>Craniata</taxon>
        <taxon>Vertebrata</taxon>
        <taxon>Euteleostomi</taxon>
        <taxon>Amphibia</taxon>
        <taxon>Batrachia</taxon>
        <taxon>Caudata</taxon>
        <taxon>Salamandroidea</taxon>
        <taxon>Salamandridae</taxon>
        <taxon>Pleurodelinae</taxon>
        <taxon>Pleurodeles</taxon>
    </lineage>
</organism>
<evidence type="ECO:0000256" key="7">
    <source>
        <dbReference type="ARBA" id="ARBA00022837"/>
    </source>
</evidence>
<evidence type="ECO:0000256" key="2">
    <source>
        <dbReference type="ARBA" id="ARBA00004251"/>
    </source>
</evidence>
<accession>A0AAV7PJP9</accession>
<comment type="subcellular location">
    <subcellularLocation>
        <location evidence="2">Cell membrane</location>
        <topology evidence="2">Single-pass type I membrane protein</topology>
    </subcellularLocation>
</comment>
<dbReference type="InterPro" id="IPR015919">
    <property type="entry name" value="Cadherin-like_sf"/>
</dbReference>
<evidence type="ECO:0000256" key="10">
    <source>
        <dbReference type="ARBA" id="ARBA00023136"/>
    </source>
</evidence>
<evidence type="ECO:0000256" key="13">
    <source>
        <dbReference type="SAM" id="Phobius"/>
    </source>
</evidence>
<evidence type="ECO:0000256" key="9">
    <source>
        <dbReference type="ARBA" id="ARBA00022989"/>
    </source>
</evidence>
<dbReference type="FunFam" id="2.60.40.60:FF:000001">
    <property type="entry name" value="Protocadherin alpha 2"/>
    <property type="match status" value="1"/>
</dbReference>
<dbReference type="FunFam" id="2.60.40.60:FF:000006">
    <property type="entry name" value="Protocadherin alpha 2"/>
    <property type="match status" value="1"/>
</dbReference>
<dbReference type="InterPro" id="IPR020894">
    <property type="entry name" value="Cadherin_CS"/>
</dbReference>
<evidence type="ECO:0000313" key="16">
    <source>
        <dbReference type="EMBL" id="KAJ1128039.1"/>
    </source>
</evidence>
<gene>
    <name evidence="16" type="ORF">NDU88_006430</name>
</gene>
<feature type="transmembrane region" description="Helical" evidence="13">
    <location>
        <begin position="648"/>
        <end position="673"/>
    </location>
</feature>
<dbReference type="InterPro" id="IPR050174">
    <property type="entry name" value="Protocadherin/Cadherin-CA"/>
</dbReference>
<keyword evidence="3" id="KW-1003">Cell membrane</keyword>
<keyword evidence="4 13" id="KW-0812">Transmembrane</keyword>
<dbReference type="InterPro" id="IPR013164">
    <property type="entry name" value="Cadherin_N"/>
</dbReference>
<dbReference type="SMART" id="SM00112">
    <property type="entry name" value="CA"/>
    <property type="match status" value="5"/>
</dbReference>
<evidence type="ECO:0000313" key="17">
    <source>
        <dbReference type="Proteomes" id="UP001066276"/>
    </source>
</evidence>
<dbReference type="Proteomes" id="UP001066276">
    <property type="component" value="Chromosome 7"/>
</dbReference>
<keyword evidence="6" id="KW-0677">Repeat</keyword>
<protein>
    <recommendedName>
        <fullName evidence="15">Cadherin domain-containing protein</fullName>
    </recommendedName>
</protein>
<comment type="function">
    <text evidence="1">Potential calcium-dependent cell-adhesion protein. May be involved in the establishment and maintenance of specific neuronal connections in the brain.</text>
</comment>
<dbReference type="FunFam" id="2.60.40.60:FF:000002">
    <property type="entry name" value="Protocadherin alpha 2"/>
    <property type="match status" value="1"/>
</dbReference>
<feature type="domain" description="Cadherin" evidence="15">
    <location>
        <begin position="242"/>
        <end position="349"/>
    </location>
</feature>
<dbReference type="SUPFAM" id="SSF49313">
    <property type="entry name" value="Cadherin-like"/>
    <property type="match status" value="5"/>
</dbReference>
<feature type="domain" description="Cadherin" evidence="15">
    <location>
        <begin position="133"/>
        <end position="241"/>
    </location>
</feature>
<keyword evidence="5 14" id="KW-0732">Signal</keyword>
<dbReference type="Pfam" id="PF16492">
    <property type="entry name" value="Cadherin_C_2"/>
    <property type="match status" value="1"/>
</dbReference>
<dbReference type="AlphaFoldDB" id="A0AAV7PJP9"/>
<evidence type="ECO:0000256" key="3">
    <source>
        <dbReference type="ARBA" id="ARBA00022475"/>
    </source>
</evidence>
<dbReference type="PROSITE" id="PS00232">
    <property type="entry name" value="CADHERIN_1"/>
    <property type="match status" value="3"/>
</dbReference>
<dbReference type="GO" id="GO:0005509">
    <property type="term" value="F:calcium ion binding"/>
    <property type="evidence" value="ECO:0007669"/>
    <property type="project" value="UniProtKB-UniRule"/>
</dbReference>
<dbReference type="PANTHER" id="PTHR24028">
    <property type="entry name" value="CADHERIN-87A"/>
    <property type="match status" value="1"/>
</dbReference>
<sequence length="823" mass="88945">MAESKDRPGQPLRLRCFLIFCLGDSVLGQIRYSVPEELERGAAVGNIAKELGISTVHLKARGPRVVSKDKKQFFRVDTNSGDLVIAERIDREGLCVQSAACTLHVELVIDNPLEMHRLEIEIVDVNDNAPSFHEEEFILSIVESSFVGTKFPVEQAIDLDIGSNSVQNYMLSPNSNFDLNIIRSSENSRSVELILNKLLDREERALYELILTAFDDGNPKKSGTVQIHVHISDANDNAPIFDQAVYRIQLLENAPMGTMVAQVTATDIDEGPNSEVTYGFNKRVPSGVRQVFSIDELTGVITVQGLLDFEDSNVYELLLEATDKGPHPIAGHCKVVVEIIDENDNAPEITATSLSSSVPEDAPPGAVIALLIVSDKDSGDNGKVDCTIPAALPFAVRNTFTNHYSLVLKMPLDRESTEEHSIPVTATDRGAPALSSTTTLTVRVSDANDNSPRFAQPSYSKHLTENNVPGTHLFTISAADSDLKENGYLTYSLTPNTIYNNLVSINAENGKIYALKSFDYEEMRHFQFHVHAKDAGTPSLSSNVSVDVFILDQNDNSPVVLLPDPGTAHLAPSTSLGLVGLCTGEIRTSRSIEERDGSHQRLILRVKDQGEPARSSTVTLRVSFIDNNSEMVSEFIERRGAGDSMPDLNLYLVIAIAFISFIFLLTVIICVALKVYGSGGDTARCAQPSCLIAEGSLPSTQSNSYNVCLRNSKIDFLDVTGACLLSLGSHSTTGDLLAVEGTRGPYTADLVCMDDGTSPHAVGARQSGPPLNELKMLGPPEKRGRGPAVGAPRGPQWLKTATCYCGGGAANAGLLASKRVSCS</sequence>